<gene>
    <name evidence="2" type="ORF">B0T25DRAFT_570884</name>
</gene>
<dbReference type="AlphaFoldDB" id="A0AAJ0MDJ1"/>
<proteinExistence type="predicted"/>
<sequence length="404" mass="45533">MLMGCEHRYPVELRDLSPLEEKLISLNSAYGFITKFNIQRGQQTGPTYRKHMSGHVTVFSNDVESLAAEILPHPLISTLEQVYVIWTGPERPTPRDVSKLLTVRPGALRAALRWLRSHNPLYADIVINEHEMRTWTFEDESEVPEMAYRQILKEGETIEELIRTAQIVPPTDRGRDLPSHQSTVEDIVVELTEGPNREAAQPGPVEGVGLLSLEEAAAAETAEVVFELRSSGMFPIDDHDISAEHDKLGFIGMALQAERQFDDGRDNGTGEGRPMEVHGSSERPFIRVLRGGEFADAFSPDYFPKTFPTCFPYGRGGPQVAGRNEEGETANHLVRHMALEPWAKVVLQRRGGQCAQHPAFSFLVFNMPVRSQNRWIAQGQLKRSAFQRVKEIYQRLTTDHLEEA</sequence>
<comment type="caution">
    <text evidence="2">The sequence shown here is derived from an EMBL/GenBank/DDBJ whole genome shotgun (WGS) entry which is preliminary data.</text>
</comment>
<feature type="domain" description="DUF6570" evidence="1">
    <location>
        <begin position="8"/>
        <end position="132"/>
    </location>
</feature>
<reference evidence="2" key="1">
    <citation type="journal article" date="2023" name="Mol. Phylogenet. Evol.">
        <title>Genome-scale phylogeny and comparative genomics of the fungal order Sordariales.</title>
        <authorList>
            <person name="Hensen N."/>
            <person name="Bonometti L."/>
            <person name="Westerberg I."/>
            <person name="Brannstrom I.O."/>
            <person name="Guillou S."/>
            <person name="Cros-Aarteil S."/>
            <person name="Calhoun S."/>
            <person name="Haridas S."/>
            <person name="Kuo A."/>
            <person name="Mondo S."/>
            <person name="Pangilinan J."/>
            <person name="Riley R."/>
            <person name="LaButti K."/>
            <person name="Andreopoulos B."/>
            <person name="Lipzen A."/>
            <person name="Chen C."/>
            <person name="Yan M."/>
            <person name="Daum C."/>
            <person name="Ng V."/>
            <person name="Clum A."/>
            <person name="Steindorff A."/>
            <person name="Ohm R.A."/>
            <person name="Martin F."/>
            <person name="Silar P."/>
            <person name="Natvig D.O."/>
            <person name="Lalanne C."/>
            <person name="Gautier V."/>
            <person name="Ament-Velasquez S.L."/>
            <person name="Kruys A."/>
            <person name="Hutchinson M.I."/>
            <person name="Powell A.J."/>
            <person name="Barry K."/>
            <person name="Miller A.N."/>
            <person name="Grigoriev I.V."/>
            <person name="Debuchy R."/>
            <person name="Gladieux P."/>
            <person name="Hiltunen Thoren M."/>
            <person name="Johannesson H."/>
        </authorList>
    </citation>
    <scope>NUCLEOTIDE SEQUENCE</scope>
    <source>
        <strain evidence="2">CBS 955.72</strain>
    </source>
</reference>
<accession>A0AAJ0MDJ1</accession>
<dbReference type="Pfam" id="PF20209">
    <property type="entry name" value="DUF6570"/>
    <property type="match status" value="1"/>
</dbReference>
<dbReference type="Proteomes" id="UP001275084">
    <property type="component" value="Unassembled WGS sequence"/>
</dbReference>
<evidence type="ECO:0000313" key="2">
    <source>
        <dbReference type="EMBL" id="KAK3350320.1"/>
    </source>
</evidence>
<dbReference type="EMBL" id="JAUIQD010000005">
    <property type="protein sequence ID" value="KAK3350320.1"/>
    <property type="molecule type" value="Genomic_DNA"/>
</dbReference>
<evidence type="ECO:0000259" key="1">
    <source>
        <dbReference type="Pfam" id="PF20209"/>
    </source>
</evidence>
<name>A0AAJ0MDJ1_9PEZI</name>
<reference evidence="2" key="2">
    <citation type="submission" date="2023-06" db="EMBL/GenBank/DDBJ databases">
        <authorList>
            <consortium name="Lawrence Berkeley National Laboratory"/>
            <person name="Haridas S."/>
            <person name="Hensen N."/>
            <person name="Bonometti L."/>
            <person name="Westerberg I."/>
            <person name="Brannstrom I.O."/>
            <person name="Guillou S."/>
            <person name="Cros-Aarteil S."/>
            <person name="Calhoun S."/>
            <person name="Kuo A."/>
            <person name="Mondo S."/>
            <person name="Pangilinan J."/>
            <person name="Riley R."/>
            <person name="Labutti K."/>
            <person name="Andreopoulos B."/>
            <person name="Lipzen A."/>
            <person name="Chen C."/>
            <person name="Yanf M."/>
            <person name="Daum C."/>
            <person name="Ng V."/>
            <person name="Clum A."/>
            <person name="Steindorff A."/>
            <person name="Ohm R."/>
            <person name="Martin F."/>
            <person name="Silar P."/>
            <person name="Natvig D."/>
            <person name="Lalanne C."/>
            <person name="Gautier V."/>
            <person name="Ament-Velasquez S.L."/>
            <person name="Kruys A."/>
            <person name="Hutchinson M.I."/>
            <person name="Powell A.J."/>
            <person name="Barry K."/>
            <person name="Miller A.N."/>
            <person name="Grigoriev I.V."/>
            <person name="Debuchy R."/>
            <person name="Gladieux P."/>
            <person name="Thoren M.H."/>
            <person name="Johannesson H."/>
        </authorList>
    </citation>
    <scope>NUCLEOTIDE SEQUENCE</scope>
    <source>
        <strain evidence="2">CBS 955.72</strain>
    </source>
</reference>
<organism evidence="2 3">
    <name type="scientific">Lasiosphaeria hispida</name>
    <dbReference type="NCBI Taxonomy" id="260671"/>
    <lineage>
        <taxon>Eukaryota</taxon>
        <taxon>Fungi</taxon>
        <taxon>Dikarya</taxon>
        <taxon>Ascomycota</taxon>
        <taxon>Pezizomycotina</taxon>
        <taxon>Sordariomycetes</taxon>
        <taxon>Sordariomycetidae</taxon>
        <taxon>Sordariales</taxon>
        <taxon>Lasiosphaeriaceae</taxon>
        <taxon>Lasiosphaeria</taxon>
    </lineage>
</organism>
<keyword evidence="3" id="KW-1185">Reference proteome</keyword>
<protein>
    <recommendedName>
        <fullName evidence="1">DUF6570 domain-containing protein</fullName>
    </recommendedName>
</protein>
<dbReference type="InterPro" id="IPR046700">
    <property type="entry name" value="DUF6570"/>
</dbReference>
<evidence type="ECO:0000313" key="3">
    <source>
        <dbReference type="Proteomes" id="UP001275084"/>
    </source>
</evidence>